<dbReference type="PANTHER" id="PTHR43877">
    <property type="entry name" value="AMINOALKYLPHOSPHONATE N-ACETYLTRANSFERASE-RELATED-RELATED"/>
    <property type="match status" value="1"/>
</dbReference>
<keyword evidence="2" id="KW-0012">Acyltransferase</keyword>
<evidence type="ECO:0000256" key="1">
    <source>
        <dbReference type="ARBA" id="ARBA00022679"/>
    </source>
</evidence>
<dbReference type="InterPro" id="IPR050832">
    <property type="entry name" value="Bact_Acetyltransf"/>
</dbReference>
<accession>A0A6J4MAN8</accession>
<proteinExistence type="predicted"/>
<evidence type="ECO:0000256" key="2">
    <source>
        <dbReference type="ARBA" id="ARBA00023315"/>
    </source>
</evidence>
<dbReference type="EMBL" id="CADCUJ010000069">
    <property type="protein sequence ID" value="CAA9353176.1"/>
    <property type="molecule type" value="Genomic_DNA"/>
</dbReference>
<evidence type="ECO:0000259" key="3">
    <source>
        <dbReference type="PROSITE" id="PS51186"/>
    </source>
</evidence>
<reference evidence="4" key="1">
    <citation type="submission" date="2020-02" db="EMBL/GenBank/DDBJ databases">
        <authorList>
            <person name="Meier V. D."/>
        </authorList>
    </citation>
    <scope>NUCLEOTIDE SEQUENCE</scope>
    <source>
        <strain evidence="4">AVDCRST_MAG72</strain>
    </source>
</reference>
<protein>
    <recommendedName>
        <fullName evidence="3">N-acetyltransferase domain-containing protein</fullName>
    </recommendedName>
</protein>
<sequence length="169" mass="19131">MSSAASDHSIQVRLVGEDAWMSWRDIRLRALQDSPNAFGSTYEREAVFTESDFRERLRRDEPAVLAFADDMPVGMGAGYSDLDGWLHLVAMWVHPGWRQRRIGRRVLEVLLGWAHERGLRVHLDVVVGNAEARQLYEGLGFQGTGQTEPLRPGSPHRLERLVLPAHPPD</sequence>
<dbReference type="CDD" id="cd04301">
    <property type="entry name" value="NAT_SF"/>
    <property type="match status" value="1"/>
</dbReference>
<dbReference type="AlphaFoldDB" id="A0A6J4MAN8"/>
<dbReference type="SUPFAM" id="SSF55729">
    <property type="entry name" value="Acyl-CoA N-acyltransferases (Nat)"/>
    <property type="match status" value="1"/>
</dbReference>
<name>A0A6J4MAN8_9ACTN</name>
<dbReference type="Gene3D" id="3.40.630.30">
    <property type="match status" value="1"/>
</dbReference>
<gene>
    <name evidence="4" type="ORF">AVDCRST_MAG72-1570</name>
</gene>
<dbReference type="PROSITE" id="PS51186">
    <property type="entry name" value="GNAT"/>
    <property type="match status" value="1"/>
</dbReference>
<dbReference type="InterPro" id="IPR016181">
    <property type="entry name" value="Acyl_CoA_acyltransferase"/>
</dbReference>
<feature type="domain" description="N-acetyltransferase" evidence="3">
    <location>
        <begin position="10"/>
        <end position="164"/>
    </location>
</feature>
<evidence type="ECO:0000313" key="4">
    <source>
        <dbReference type="EMBL" id="CAA9353176.1"/>
    </source>
</evidence>
<dbReference type="InterPro" id="IPR000182">
    <property type="entry name" value="GNAT_dom"/>
</dbReference>
<dbReference type="PANTHER" id="PTHR43877:SF2">
    <property type="entry name" value="AMINOALKYLPHOSPHONATE N-ACETYLTRANSFERASE-RELATED"/>
    <property type="match status" value="1"/>
</dbReference>
<keyword evidence="1" id="KW-0808">Transferase</keyword>
<dbReference type="GO" id="GO:0016747">
    <property type="term" value="F:acyltransferase activity, transferring groups other than amino-acyl groups"/>
    <property type="evidence" value="ECO:0007669"/>
    <property type="project" value="InterPro"/>
</dbReference>
<organism evidence="4">
    <name type="scientific">uncultured Nocardioidaceae bacterium</name>
    <dbReference type="NCBI Taxonomy" id="253824"/>
    <lineage>
        <taxon>Bacteria</taxon>
        <taxon>Bacillati</taxon>
        <taxon>Actinomycetota</taxon>
        <taxon>Actinomycetes</taxon>
        <taxon>Propionibacteriales</taxon>
        <taxon>Nocardioidaceae</taxon>
        <taxon>environmental samples</taxon>
    </lineage>
</organism>
<dbReference type="Pfam" id="PF00583">
    <property type="entry name" value="Acetyltransf_1"/>
    <property type="match status" value="1"/>
</dbReference>